<keyword evidence="2" id="KW-1185">Reference proteome</keyword>
<accession>A0A7W3RC73</accession>
<dbReference type="AlphaFoldDB" id="A0A7W3RC73"/>
<evidence type="ECO:0000313" key="2">
    <source>
        <dbReference type="Proteomes" id="UP000539313"/>
    </source>
</evidence>
<dbReference type="RefSeq" id="WP_119728994.1">
    <property type="nucleotide sequence ID" value="NZ_JACJII010000001.1"/>
</dbReference>
<reference evidence="1 2" key="1">
    <citation type="submission" date="2020-08" db="EMBL/GenBank/DDBJ databases">
        <title>Sequencing the genomes of 1000 actinobacteria strains.</title>
        <authorList>
            <person name="Klenk H.-P."/>
        </authorList>
    </citation>
    <scope>NUCLEOTIDE SEQUENCE [LARGE SCALE GENOMIC DNA]</scope>
    <source>
        <strain evidence="1 2">DSM 45823</strain>
    </source>
</reference>
<gene>
    <name evidence="1" type="ORF">HNR21_006426</name>
</gene>
<name>A0A7W3RC73_9ACTN</name>
<evidence type="ECO:0000313" key="1">
    <source>
        <dbReference type="EMBL" id="MBA9007544.1"/>
    </source>
</evidence>
<dbReference type="Proteomes" id="UP000539313">
    <property type="component" value="Unassembled WGS sequence"/>
</dbReference>
<sequence length="60" mass="7108">MRSKRRTAPRGTARERRRVPSLRELRARLRTEKAEARLLDTEIRIHTEAARIRDQVRSSA</sequence>
<protein>
    <submittedName>
        <fullName evidence="1">Uncharacterized protein</fullName>
    </submittedName>
</protein>
<dbReference type="EMBL" id="JACJII010000001">
    <property type="protein sequence ID" value="MBA9007544.1"/>
    <property type="molecule type" value="Genomic_DNA"/>
</dbReference>
<proteinExistence type="predicted"/>
<organism evidence="1 2">
    <name type="scientific">Thermomonospora cellulosilytica</name>
    <dbReference type="NCBI Taxonomy" id="1411118"/>
    <lineage>
        <taxon>Bacteria</taxon>
        <taxon>Bacillati</taxon>
        <taxon>Actinomycetota</taxon>
        <taxon>Actinomycetes</taxon>
        <taxon>Streptosporangiales</taxon>
        <taxon>Thermomonosporaceae</taxon>
        <taxon>Thermomonospora</taxon>
    </lineage>
</organism>
<comment type="caution">
    <text evidence="1">The sequence shown here is derived from an EMBL/GenBank/DDBJ whole genome shotgun (WGS) entry which is preliminary data.</text>
</comment>